<name>A0AAV2GP77_9ROSI</name>
<accession>A0AAV2GP77</accession>
<gene>
    <name evidence="1" type="ORF">LTRI10_LOCUS50519</name>
</gene>
<dbReference type="EMBL" id="OZ034822">
    <property type="protein sequence ID" value="CAL1411145.1"/>
    <property type="molecule type" value="Genomic_DNA"/>
</dbReference>
<keyword evidence="2" id="KW-1185">Reference proteome</keyword>
<proteinExistence type="predicted"/>
<sequence length="103" mass="10922">MRVAVQELHDSLQSLLDALKQEESEDCEAKSGGIMPLMEVIPAATFASLPIEIASRVDIAVGTVKELAEMCEFKVGGRSGSETSAADGGIAVEMETVKVLERV</sequence>
<dbReference type="Proteomes" id="UP001497516">
    <property type="component" value="Chromosome 9"/>
</dbReference>
<evidence type="ECO:0000313" key="2">
    <source>
        <dbReference type="Proteomes" id="UP001497516"/>
    </source>
</evidence>
<dbReference type="AlphaFoldDB" id="A0AAV2GP77"/>
<organism evidence="1 2">
    <name type="scientific">Linum trigynum</name>
    <dbReference type="NCBI Taxonomy" id="586398"/>
    <lineage>
        <taxon>Eukaryota</taxon>
        <taxon>Viridiplantae</taxon>
        <taxon>Streptophyta</taxon>
        <taxon>Embryophyta</taxon>
        <taxon>Tracheophyta</taxon>
        <taxon>Spermatophyta</taxon>
        <taxon>Magnoliopsida</taxon>
        <taxon>eudicotyledons</taxon>
        <taxon>Gunneridae</taxon>
        <taxon>Pentapetalae</taxon>
        <taxon>rosids</taxon>
        <taxon>fabids</taxon>
        <taxon>Malpighiales</taxon>
        <taxon>Linaceae</taxon>
        <taxon>Linum</taxon>
    </lineage>
</organism>
<protein>
    <submittedName>
        <fullName evidence="1">Uncharacterized protein</fullName>
    </submittedName>
</protein>
<reference evidence="1 2" key="1">
    <citation type="submission" date="2024-04" db="EMBL/GenBank/DDBJ databases">
        <authorList>
            <person name="Fracassetti M."/>
        </authorList>
    </citation>
    <scope>NUCLEOTIDE SEQUENCE [LARGE SCALE GENOMIC DNA]</scope>
</reference>
<evidence type="ECO:0000313" key="1">
    <source>
        <dbReference type="EMBL" id="CAL1411145.1"/>
    </source>
</evidence>